<keyword evidence="3" id="KW-0732">Signal</keyword>
<dbReference type="SMART" id="SM00409">
    <property type="entry name" value="IG"/>
    <property type="match status" value="1"/>
</dbReference>
<feature type="domain" description="Ig-like" evidence="4">
    <location>
        <begin position="21"/>
        <end position="122"/>
    </location>
</feature>
<dbReference type="OrthoDB" id="10015093at2759"/>
<evidence type="ECO:0000259" key="4">
    <source>
        <dbReference type="PROSITE" id="PS50835"/>
    </source>
</evidence>
<feature type="domain" description="Ig-like" evidence="4">
    <location>
        <begin position="218"/>
        <end position="287"/>
    </location>
</feature>
<dbReference type="AlphaFoldDB" id="A0A2G8KDV8"/>
<evidence type="ECO:0000256" key="2">
    <source>
        <dbReference type="SAM" id="Phobius"/>
    </source>
</evidence>
<feature type="domain" description="Ig-like" evidence="4">
    <location>
        <begin position="126"/>
        <end position="209"/>
    </location>
</feature>
<dbReference type="InterPro" id="IPR003599">
    <property type="entry name" value="Ig_sub"/>
</dbReference>
<keyword evidence="2" id="KW-0472">Membrane</keyword>
<sequence length="827" mass="91468">MAFVHVLSALLVMSSVSCKGISIREGPTNTTILRGGSAELRCSFRNMGSSTVMWFRSSGTMITNGHQIVAGREGGQYRLTGNRARGEYHLVMDNVQLTDTDEYSCGYAKEGSAMNSRSAFLKVQAPPNSGFPLCTVTPTNPRIGDSVEFVCISEGGVPRAVLTWHKNSNPAIPGKTQKSVWRKLLRIEDMGSTFACYAESPVEDSRRMCDLIPAQEEPAVVIEPKTISCSVGDEVTVTCARTDKTSHVDFTWLYDDEPIDELLDESRFQVLDDGSTLLIKEWIYETCHRALAVQITNIGEVPQVLTSAEPKITGDTGYLNVTYDPRVNASEDDYPGPKSPSENTPLVIIITLIIVCVVVIIVLGLVYVVHVRKKTVIGCENPNIDESNRRVNGHSRHVYETALPLAFGERQTMLSENEIGYDSTAYHDIDGEDRIARANDITENDNNCLPVRYHSKPMLTPNDHINGASAPSKLTVDRLYEIPFTDAPVNPHKVSPSEYVEIANHNAGGESCCSKPSSEHNLNAAVRIKDKVKEWPPVGKIPPKPILRSTKSDANLLESSDVKAMARLLNENKSCSNPNLANEKEQKLVTNTKKEGYLRLPLPRKPLYLGQITSYQSRENLFLLIQNFFMILKKLNGRVGNIDKPKVASKPMRISPKLNRTSSPGSPVVPPRPSPKDGPKSTDKYGYEIPQAKSPESLEYQKHLHDDDNYEYEQVDHVPSPSSSCNEDVRGQSNQHVTPSQVKSPTTATSGSTSLQLPTSAAEYKELDRSSVEWSSSYQPLSPISKEPSKATTSNGSFHHDYDHPPLSIPTVKKQDTERAEYLEILD</sequence>
<organism evidence="5 6">
    <name type="scientific">Stichopus japonicus</name>
    <name type="common">Sea cucumber</name>
    <dbReference type="NCBI Taxonomy" id="307972"/>
    <lineage>
        <taxon>Eukaryota</taxon>
        <taxon>Metazoa</taxon>
        <taxon>Echinodermata</taxon>
        <taxon>Eleutherozoa</taxon>
        <taxon>Echinozoa</taxon>
        <taxon>Holothuroidea</taxon>
        <taxon>Aspidochirotacea</taxon>
        <taxon>Aspidochirotida</taxon>
        <taxon>Stichopodidae</taxon>
        <taxon>Apostichopus</taxon>
    </lineage>
</organism>
<keyword evidence="2" id="KW-1133">Transmembrane helix</keyword>
<dbReference type="Gene3D" id="2.60.40.10">
    <property type="entry name" value="Immunoglobulins"/>
    <property type="match status" value="2"/>
</dbReference>
<feature type="compositionally biased region" description="Basic and acidic residues" evidence="1">
    <location>
        <begin position="674"/>
        <end position="686"/>
    </location>
</feature>
<dbReference type="PANTHER" id="PTHR45889">
    <property type="entry name" value="IG-LIKE DOMAIN-CONTAINING PROTEIN"/>
    <property type="match status" value="1"/>
</dbReference>
<evidence type="ECO:0000256" key="1">
    <source>
        <dbReference type="SAM" id="MobiDB-lite"/>
    </source>
</evidence>
<keyword evidence="6" id="KW-1185">Reference proteome</keyword>
<dbReference type="STRING" id="307972.A0A2G8KDV8"/>
<feature type="compositionally biased region" description="Polar residues" evidence="1">
    <location>
        <begin position="772"/>
        <end position="782"/>
    </location>
</feature>
<feature type="signal peptide" evidence="3">
    <location>
        <begin position="1"/>
        <end position="18"/>
    </location>
</feature>
<dbReference type="SMART" id="SM00408">
    <property type="entry name" value="IGc2"/>
    <property type="match status" value="2"/>
</dbReference>
<dbReference type="PROSITE" id="PS50835">
    <property type="entry name" value="IG_LIKE"/>
    <property type="match status" value="3"/>
</dbReference>
<proteinExistence type="predicted"/>
<dbReference type="InterPro" id="IPR013783">
    <property type="entry name" value="Ig-like_fold"/>
</dbReference>
<dbReference type="InterPro" id="IPR007110">
    <property type="entry name" value="Ig-like_dom"/>
</dbReference>
<feature type="region of interest" description="Disordered" evidence="1">
    <location>
        <begin position="641"/>
        <end position="696"/>
    </location>
</feature>
<protein>
    <submittedName>
        <fullName evidence="5">Putative basement membrane-specific heparan sulfate proteoglycan core protein-like</fullName>
    </submittedName>
</protein>
<feature type="transmembrane region" description="Helical" evidence="2">
    <location>
        <begin position="346"/>
        <end position="369"/>
    </location>
</feature>
<reference evidence="5 6" key="1">
    <citation type="journal article" date="2017" name="PLoS Biol.">
        <title>The sea cucumber genome provides insights into morphological evolution and visceral regeneration.</title>
        <authorList>
            <person name="Zhang X."/>
            <person name="Sun L."/>
            <person name="Yuan J."/>
            <person name="Sun Y."/>
            <person name="Gao Y."/>
            <person name="Zhang L."/>
            <person name="Li S."/>
            <person name="Dai H."/>
            <person name="Hamel J.F."/>
            <person name="Liu C."/>
            <person name="Yu Y."/>
            <person name="Liu S."/>
            <person name="Lin W."/>
            <person name="Guo K."/>
            <person name="Jin S."/>
            <person name="Xu P."/>
            <person name="Storey K.B."/>
            <person name="Huan P."/>
            <person name="Zhang T."/>
            <person name="Zhou Y."/>
            <person name="Zhang J."/>
            <person name="Lin C."/>
            <person name="Li X."/>
            <person name="Xing L."/>
            <person name="Huo D."/>
            <person name="Sun M."/>
            <person name="Wang L."/>
            <person name="Mercier A."/>
            <person name="Li F."/>
            <person name="Yang H."/>
            <person name="Xiang J."/>
        </authorList>
    </citation>
    <scope>NUCLEOTIDE SEQUENCE [LARGE SCALE GENOMIC DNA]</scope>
    <source>
        <strain evidence="5">Shaxun</strain>
        <tissue evidence="5">Muscle</tissue>
    </source>
</reference>
<dbReference type="InterPro" id="IPR013106">
    <property type="entry name" value="Ig_V-set"/>
</dbReference>
<feature type="region of interest" description="Disordered" evidence="1">
    <location>
        <begin position="714"/>
        <end position="816"/>
    </location>
</feature>
<evidence type="ECO:0000313" key="6">
    <source>
        <dbReference type="Proteomes" id="UP000230750"/>
    </source>
</evidence>
<dbReference type="Pfam" id="PF07686">
    <property type="entry name" value="V-set"/>
    <property type="match status" value="1"/>
</dbReference>
<dbReference type="EMBL" id="MRZV01000661">
    <property type="protein sequence ID" value="PIK46172.1"/>
    <property type="molecule type" value="Genomic_DNA"/>
</dbReference>
<gene>
    <name evidence="5" type="ORF">BSL78_16964</name>
</gene>
<keyword evidence="2" id="KW-0812">Transmembrane</keyword>
<dbReference type="InterPro" id="IPR036179">
    <property type="entry name" value="Ig-like_dom_sf"/>
</dbReference>
<dbReference type="SUPFAM" id="SSF48726">
    <property type="entry name" value="Immunoglobulin"/>
    <property type="match status" value="3"/>
</dbReference>
<feature type="chain" id="PRO_5013842776" evidence="3">
    <location>
        <begin position="19"/>
        <end position="827"/>
    </location>
</feature>
<name>A0A2G8KDV8_STIJA</name>
<dbReference type="Proteomes" id="UP000230750">
    <property type="component" value="Unassembled WGS sequence"/>
</dbReference>
<evidence type="ECO:0000313" key="5">
    <source>
        <dbReference type="EMBL" id="PIK46172.1"/>
    </source>
</evidence>
<accession>A0A2G8KDV8</accession>
<dbReference type="PANTHER" id="PTHR45889:SF8">
    <property type="entry name" value="IG-LIKE DOMAIN-CONTAINING PROTEIN"/>
    <property type="match status" value="1"/>
</dbReference>
<comment type="caution">
    <text evidence="5">The sequence shown here is derived from an EMBL/GenBank/DDBJ whole genome shotgun (WGS) entry which is preliminary data.</text>
</comment>
<dbReference type="InterPro" id="IPR003598">
    <property type="entry name" value="Ig_sub2"/>
</dbReference>
<feature type="compositionally biased region" description="Polar residues" evidence="1">
    <location>
        <begin position="720"/>
        <end position="759"/>
    </location>
</feature>
<evidence type="ECO:0000256" key="3">
    <source>
        <dbReference type="SAM" id="SignalP"/>
    </source>
</evidence>